<evidence type="ECO:0008006" key="3">
    <source>
        <dbReference type="Google" id="ProtNLM"/>
    </source>
</evidence>
<gene>
    <name evidence="1" type="ORF">EAH77_16285</name>
</gene>
<protein>
    <recommendedName>
        <fullName evidence="3">Tail fiber protein</fullName>
    </recommendedName>
</protein>
<dbReference type="Proteomes" id="UP000317663">
    <property type="component" value="Unassembled WGS sequence"/>
</dbReference>
<comment type="caution">
    <text evidence="1">The sequence shown here is derived from an EMBL/GenBank/DDBJ whole genome shotgun (WGS) entry which is preliminary data.</text>
</comment>
<reference evidence="1 2" key="1">
    <citation type="journal article" date="2019" name="Environ. Microbiol.">
        <title>Species interactions and distinct microbial communities in high Arctic permafrost affected cryosols are associated with the CH4 and CO2 gas fluxes.</title>
        <authorList>
            <person name="Altshuler I."/>
            <person name="Hamel J."/>
            <person name="Turney S."/>
            <person name="Magnuson E."/>
            <person name="Levesque R."/>
            <person name="Greer C."/>
            <person name="Whyte L.G."/>
        </authorList>
    </citation>
    <scope>NUCLEOTIDE SEQUENCE [LARGE SCALE GENOMIC DNA]</scope>
    <source>
        <strain evidence="1 2">E4</strain>
    </source>
</reference>
<sequence length="464" mass="49564">MEIKVVTSNYLTKSNNPVAYVQLTPTDYNRMLVAIRRRVKKDGDTLTGALLNYAQDPTSTNPLELVSRYFVDHGDALVQNNLNTHVAATDVHGATSNSTASRLIIRDATGRAQVANAINPLEIVNLQTMQAGDKAVSDDLIEHIVDPTNPHPNATTDIATPSMLIIRDINGRAEVRDADLTKVNQIVNVTTLNTVADNKIAAHNKETTVHGATSDNVASRIIIRDANGQAKVGNPTEDDHIANFKSVKDSNTALKAHIDNADNPHPKAADTAATAGKLALRTANGQIKAADPKEDDDVVTKKFMLESNSSAVSDHAKLTTAHGAVPDATANRIIIRDASGRAKIADPSAVSEIANLGTVNAVRQMLEDHIDDGTNPHPEASTYGAVANMLALRNANGNIQVGWPGTDSDAANVGWTNASITNLRNVVAVINPGAPKQGDELISNNKLYFYIAGGWRQVWPSTYS</sequence>
<dbReference type="RefSeq" id="WP_140473853.1">
    <property type="nucleotide sequence ID" value="NZ_RCZD01000008.1"/>
</dbReference>
<name>A0A502GGP0_9GAMM</name>
<evidence type="ECO:0000313" key="2">
    <source>
        <dbReference type="Proteomes" id="UP000317663"/>
    </source>
</evidence>
<keyword evidence="2" id="KW-1185">Reference proteome</keyword>
<proteinExistence type="predicted"/>
<dbReference type="AlphaFoldDB" id="A0A502GGP0"/>
<dbReference type="EMBL" id="RCZD01000008">
    <property type="protein sequence ID" value="TPG60126.1"/>
    <property type="molecule type" value="Genomic_DNA"/>
</dbReference>
<accession>A0A502GGP0</accession>
<dbReference type="OrthoDB" id="2630931at2"/>
<organism evidence="1 2">
    <name type="scientific">Ewingella americana</name>
    <dbReference type="NCBI Taxonomy" id="41202"/>
    <lineage>
        <taxon>Bacteria</taxon>
        <taxon>Pseudomonadati</taxon>
        <taxon>Pseudomonadota</taxon>
        <taxon>Gammaproteobacteria</taxon>
        <taxon>Enterobacterales</taxon>
        <taxon>Yersiniaceae</taxon>
        <taxon>Ewingella</taxon>
    </lineage>
</organism>
<evidence type="ECO:0000313" key="1">
    <source>
        <dbReference type="EMBL" id="TPG60126.1"/>
    </source>
</evidence>